<organism evidence="3 4">
    <name type="scientific">Kocuria marina subsp. indica</name>
    <dbReference type="NCBI Taxonomy" id="1049583"/>
    <lineage>
        <taxon>Bacteria</taxon>
        <taxon>Bacillati</taxon>
        <taxon>Actinomycetota</taxon>
        <taxon>Actinomycetes</taxon>
        <taxon>Micrococcales</taxon>
        <taxon>Micrococcaceae</taxon>
        <taxon>Kocuria</taxon>
    </lineage>
</organism>
<gene>
    <name evidence="3" type="ORF">SAMN06296028_10532</name>
</gene>
<dbReference type="AlphaFoldDB" id="A0A1X7CQ02"/>
<protein>
    <submittedName>
        <fullName evidence="3">Protease I</fullName>
    </submittedName>
</protein>
<name>A0A1X7CQ02_9MICC</name>
<dbReference type="SUPFAM" id="SSF52317">
    <property type="entry name" value="Class I glutamine amidotransferase-like"/>
    <property type="match status" value="1"/>
</dbReference>
<evidence type="ECO:0000313" key="3">
    <source>
        <dbReference type="EMBL" id="SMF00791.1"/>
    </source>
</evidence>
<keyword evidence="4" id="KW-1185">Reference proteome</keyword>
<dbReference type="CDD" id="cd03134">
    <property type="entry name" value="GATase1_PfpI_like"/>
    <property type="match status" value="1"/>
</dbReference>
<dbReference type="Pfam" id="PF01965">
    <property type="entry name" value="DJ-1_PfpI"/>
    <property type="match status" value="1"/>
</dbReference>
<keyword evidence="3" id="KW-0645">Protease</keyword>
<dbReference type="Proteomes" id="UP000192929">
    <property type="component" value="Unassembled WGS sequence"/>
</dbReference>
<accession>A0A1X7CQ02</accession>
<dbReference type="InterPro" id="IPR029062">
    <property type="entry name" value="Class_I_gatase-like"/>
</dbReference>
<dbReference type="InterPro" id="IPR002818">
    <property type="entry name" value="DJ-1/PfpI"/>
</dbReference>
<dbReference type="RefSeq" id="WP_085106504.1">
    <property type="nucleotide sequence ID" value="NZ_FXAC01000005.1"/>
</dbReference>
<evidence type="ECO:0000313" key="4">
    <source>
        <dbReference type="Proteomes" id="UP000192929"/>
    </source>
</evidence>
<evidence type="ECO:0000259" key="2">
    <source>
        <dbReference type="Pfam" id="PF01965"/>
    </source>
</evidence>
<sequence>MAELSGKKILVLVTNQGVEQDELKVPLEKLRADGAEVTVAAPETGEVKSLVGDWDRGETFPVDQTISSVNESEYDLLLLPGGTLNADALRLNEDAQEIAKSFASSGRPVAALCHGPWLLVETGLVDGKTLTSYASLKTDITNAGGNWVDQEVKVCPANEWTLITSRDPGDLEAFVGAIKEQLII</sequence>
<dbReference type="GO" id="GO:0008233">
    <property type="term" value="F:peptidase activity"/>
    <property type="evidence" value="ECO:0007669"/>
    <property type="project" value="UniProtKB-KW"/>
</dbReference>
<dbReference type="Gene3D" id="3.40.50.880">
    <property type="match status" value="1"/>
</dbReference>
<dbReference type="EMBL" id="FXAC01000005">
    <property type="protein sequence ID" value="SMF00791.1"/>
    <property type="molecule type" value="Genomic_DNA"/>
</dbReference>
<reference evidence="4" key="1">
    <citation type="submission" date="2017-04" db="EMBL/GenBank/DDBJ databases">
        <authorList>
            <person name="Varghese N."/>
            <person name="Submissions S."/>
        </authorList>
    </citation>
    <scope>NUCLEOTIDE SEQUENCE [LARGE SCALE GENOMIC DNA]</scope>
    <source>
        <strain evidence="4">NIO-1021</strain>
    </source>
</reference>
<dbReference type="PROSITE" id="PS51276">
    <property type="entry name" value="PEPTIDASE_C56_PFPI"/>
    <property type="match status" value="1"/>
</dbReference>
<dbReference type="PANTHER" id="PTHR42733:SF12">
    <property type="entry name" value="PROTEINASE"/>
    <property type="match status" value="1"/>
</dbReference>
<dbReference type="InterPro" id="IPR006286">
    <property type="entry name" value="C56_PfpI-like"/>
</dbReference>
<evidence type="ECO:0000256" key="1">
    <source>
        <dbReference type="ARBA" id="ARBA00008542"/>
    </source>
</evidence>
<comment type="similarity">
    <text evidence="1">Belongs to the peptidase C56 family.</text>
</comment>
<dbReference type="GO" id="GO:0006508">
    <property type="term" value="P:proteolysis"/>
    <property type="evidence" value="ECO:0007669"/>
    <property type="project" value="UniProtKB-KW"/>
</dbReference>
<proteinExistence type="inferred from homology"/>
<dbReference type="PANTHER" id="PTHR42733">
    <property type="entry name" value="DJ-1 PROTEIN"/>
    <property type="match status" value="1"/>
</dbReference>
<dbReference type="NCBIfam" id="TIGR01382">
    <property type="entry name" value="PfpI"/>
    <property type="match status" value="1"/>
</dbReference>
<feature type="domain" description="DJ-1/PfpI" evidence="2">
    <location>
        <begin position="7"/>
        <end position="180"/>
    </location>
</feature>
<keyword evidence="3" id="KW-0378">Hydrolase</keyword>